<feature type="region of interest" description="Disordered" evidence="1">
    <location>
        <begin position="1"/>
        <end position="53"/>
    </location>
</feature>
<dbReference type="EMBL" id="SRLO01001481">
    <property type="protein sequence ID" value="TNN37490.1"/>
    <property type="molecule type" value="Genomic_DNA"/>
</dbReference>
<dbReference type="AlphaFoldDB" id="A0A4Z2F9B5"/>
<feature type="compositionally biased region" description="Basic residues" evidence="1">
    <location>
        <begin position="9"/>
        <end position="19"/>
    </location>
</feature>
<keyword evidence="2" id="KW-1133">Transmembrane helix</keyword>
<name>A0A4Z2F9B5_9TELE</name>
<evidence type="ECO:0000256" key="2">
    <source>
        <dbReference type="SAM" id="Phobius"/>
    </source>
</evidence>
<sequence length="107" mass="12518">MTNPERGTTRKRRRRRRRSRDGSLSSWEPKTCPTRPSRIAQPMQIGGRQGQKKQQKNFFQLPRENALVRRSEDLLFFDLLVLFLMAAKMAASNASFRFFCVSDEHST</sequence>
<reference evidence="3 4" key="1">
    <citation type="submission" date="2019-03" db="EMBL/GenBank/DDBJ databases">
        <title>First draft genome of Liparis tanakae, snailfish: a comprehensive survey of snailfish specific genes.</title>
        <authorList>
            <person name="Kim W."/>
            <person name="Song I."/>
            <person name="Jeong J.-H."/>
            <person name="Kim D."/>
            <person name="Kim S."/>
            <person name="Ryu S."/>
            <person name="Song J.Y."/>
            <person name="Lee S.K."/>
        </authorList>
    </citation>
    <scope>NUCLEOTIDE SEQUENCE [LARGE SCALE GENOMIC DNA]</scope>
    <source>
        <tissue evidence="3">Muscle</tissue>
    </source>
</reference>
<feature type="transmembrane region" description="Helical" evidence="2">
    <location>
        <begin position="74"/>
        <end position="91"/>
    </location>
</feature>
<accession>A0A4Z2F9B5</accession>
<evidence type="ECO:0000313" key="3">
    <source>
        <dbReference type="EMBL" id="TNN37490.1"/>
    </source>
</evidence>
<dbReference type="Proteomes" id="UP000314294">
    <property type="component" value="Unassembled WGS sequence"/>
</dbReference>
<comment type="caution">
    <text evidence="3">The sequence shown here is derived from an EMBL/GenBank/DDBJ whole genome shotgun (WGS) entry which is preliminary data.</text>
</comment>
<protein>
    <submittedName>
        <fullName evidence="3">Uncharacterized protein</fullName>
    </submittedName>
</protein>
<organism evidence="3 4">
    <name type="scientific">Liparis tanakae</name>
    <name type="common">Tanaka's snailfish</name>
    <dbReference type="NCBI Taxonomy" id="230148"/>
    <lineage>
        <taxon>Eukaryota</taxon>
        <taxon>Metazoa</taxon>
        <taxon>Chordata</taxon>
        <taxon>Craniata</taxon>
        <taxon>Vertebrata</taxon>
        <taxon>Euteleostomi</taxon>
        <taxon>Actinopterygii</taxon>
        <taxon>Neopterygii</taxon>
        <taxon>Teleostei</taxon>
        <taxon>Neoteleostei</taxon>
        <taxon>Acanthomorphata</taxon>
        <taxon>Eupercaria</taxon>
        <taxon>Perciformes</taxon>
        <taxon>Cottioidei</taxon>
        <taxon>Cottales</taxon>
        <taxon>Liparidae</taxon>
        <taxon>Liparis</taxon>
    </lineage>
</organism>
<keyword evidence="2" id="KW-0472">Membrane</keyword>
<keyword evidence="2" id="KW-0812">Transmembrane</keyword>
<evidence type="ECO:0000313" key="4">
    <source>
        <dbReference type="Proteomes" id="UP000314294"/>
    </source>
</evidence>
<proteinExistence type="predicted"/>
<keyword evidence="4" id="KW-1185">Reference proteome</keyword>
<gene>
    <name evidence="3" type="ORF">EYF80_052351</name>
</gene>
<evidence type="ECO:0000256" key="1">
    <source>
        <dbReference type="SAM" id="MobiDB-lite"/>
    </source>
</evidence>